<organism evidence="1 2">
    <name type="scientific">Suillus luteus UH-Slu-Lm8-n1</name>
    <dbReference type="NCBI Taxonomy" id="930992"/>
    <lineage>
        <taxon>Eukaryota</taxon>
        <taxon>Fungi</taxon>
        <taxon>Dikarya</taxon>
        <taxon>Basidiomycota</taxon>
        <taxon>Agaricomycotina</taxon>
        <taxon>Agaricomycetes</taxon>
        <taxon>Agaricomycetidae</taxon>
        <taxon>Boletales</taxon>
        <taxon>Suillineae</taxon>
        <taxon>Suillaceae</taxon>
        <taxon>Suillus</taxon>
    </lineage>
</organism>
<dbReference type="OrthoDB" id="2690484at2759"/>
<reference evidence="2" key="2">
    <citation type="submission" date="2015-01" db="EMBL/GenBank/DDBJ databases">
        <title>Evolutionary Origins and Diversification of the Mycorrhizal Mutualists.</title>
        <authorList>
            <consortium name="DOE Joint Genome Institute"/>
            <consortium name="Mycorrhizal Genomics Consortium"/>
            <person name="Kohler A."/>
            <person name="Kuo A."/>
            <person name="Nagy L.G."/>
            <person name="Floudas D."/>
            <person name="Copeland A."/>
            <person name="Barry K.W."/>
            <person name="Cichocki N."/>
            <person name="Veneault-Fourrey C."/>
            <person name="LaButti K."/>
            <person name="Lindquist E.A."/>
            <person name="Lipzen A."/>
            <person name="Lundell T."/>
            <person name="Morin E."/>
            <person name="Murat C."/>
            <person name="Riley R."/>
            <person name="Ohm R."/>
            <person name="Sun H."/>
            <person name="Tunlid A."/>
            <person name="Henrissat B."/>
            <person name="Grigoriev I.V."/>
            <person name="Hibbett D.S."/>
            <person name="Martin F."/>
        </authorList>
    </citation>
    <scope>NUCLEOTIDE SEQUENCE [LARGE SCALE GENOMIC DNA]</scope>
    <source>
        <strain evidence="2">UH-Slu-Lm8-n1</strain>
    </source>
</reference>
<sequence>MKEFNLATMFTDGHSKTILLLIKAIALFNAKQNCEAMPRIQQPPDTSPNADSLACSIVELYLDNLDGAPRNGGGGNLTAAVNTIASSSESTCSAICTEYEDFIVLFGWDLKLVWQIANQRRCDAILQAGEIREALESYRYMMDMSDEATRLNCLAWSISKSSSISSGPILTCNFTQHSSKLAGRIILLKDLLTLLQAEMPLSMRTITTRLSSYIRRQSIWIQPATPSS</sequence>
<dbReference type="HOGENOM" id="CLU_1215488_0_0_1"/>
<dbReference type="AlphaFoldDB" id="A0A0D0AW65"/>
<evidence type="ECO:0000313" key="2">
    <source>
        <dbReference type="Proteomes" id="UP000054485"/>
    </source>
</evidence>
<evidence type="ECO:0000313" key="1">
    <source>
        <dbReference type="EMBL" id="KIK42089.1"/>
    </source>
</evidence>
<gene>
    <name evidence="1" type="ORF">CY34DRAFT_805300</name>
</gene>
<proteinExistence type="predicted"/>
<name>A0A0D0AW65_9AGAM</name>
<keyword evidence="2" id="KW-1185">Reference proteome</keyword>
<dbReference type="InParanoid" id="A0A0D0AW65"/>
<dbReference type="Proteomes" id="UP000054485">
    <property type="component" value="Unassembled WGS sequence"/>
</dbReference>
<accession>A0A0D0AW65</accession>
<dbReference type="STRING" id="930992.A0A0D0AW65"/>
<protein>
    <submittedName>
        <fullName evidence="1">Unplaced genomic scaffold CY34scaffold_117, whole genome shotgun sequence</fullName>
    </submittedName>
</protein>
<dbReference type="EMBL" id="KN835248">
    <property type="protein sequence ID" value="KIK42089.1"/>
    <property type="molecule type" value="Genomic_DNA"/>
</dbReference>
<reference evidence="1 2" key="1">
    <citation type="submission" date="2014-04" db="EMBL/GenBank/DDBJ databases">
        <authorList>
            <consortium name="DOE Joint Genome Institute"/>
            <person name="Kuo A."/>
            <person name="Ruytinx J."/>
            <person name="Rineau F."/>
            <person name="Colpaert J."/>
            <person name="Kohler A."/>
            <person name="Nagy L.G."/>
            <person name="Floudas D."/>
            <person name="Copeland A."/>
            <person name="Barry K.W."/>
            <person name="Cichocki N."/>
            <person name="Veneault-Fourrey C."/>
            <person name="LaButti K."/>
            <person name="Lindquist E.A."/>
            <person name="Lipzen A."/>
            <person name="Lundell T."/>
            <person name="Morin E."/>
            <person name="Murat C."/>
            <person name="Sun H."/>
            <person name="Tunlid A."/>
            <person name="Henrissat B."/>
            <person name="Grigoriev I.V."/>
            <person name="Hibbett D.S."/>
            <person name="Martin F."/>
            <person name="Nordberg H.P."/>
            <person name="Cantor M.N."/>
            <person name="Hua S.X."/>
        </authorList>
    </citation>
    <scope>NUCLEOTIDE SEQUENCE [LARGE SCALE GENOMIC DNA]</scope>
    <source>
        <strain evidence="1 2">UH-Slu-Lm8-n1</strain>
    </source>
</reference>